<feature type="domain" description="Ribosomal protein eL8/eL30/eS12/Gadd45" evidence="1">
    <location>
        <begin position="103"/>
        <end position="138"/>
    </location>
</feature>
<dbReference type="Pfam" id="PF01248">
    <property type="entry name" value="Ribosomal_L7Ae"/>
    <property type="match status" value="1"/>
</dbReference>
<sequence length="155" mass="17328">MGGALWICSHLNALLQLKDGLELSFIDKSLFFEMISLAQPTSVPPISKLGLDALFEPVTVDEFTKSLSKKKIFIKALLLDQPFLPHFVSFGQGNKFIPFDINEKLCVIARNISPIDVITHVPIRCEEAGILYVCVPLKELDDEQTSNFEVIPLLK</sequence>
<gene>
    <name evidence="2" type="ORF">TCM_039125</name>
</gene>
<dbReference type="Proteomes" id="UP000026915">
    <property type="component" value="Chromosome 9"/>
</dbReference>
<dbReference type="Gene3D" id="3.30.1330.30">
    <property type="match status" value="1"/>
</dbReference>
<dbReference type="HOGENOM" id="CLU_1698679_0_0_1"/>
<evidence type="ECO:0000313" key="3">
    <source>
        <dbReference type="Proteomes" id="UP000026915"/>
    </source>
</evidence>
<dbReference type="SUPFAM" id="SSF55315">
    <property type="entry name" value="L30e-like"/>
    <property type="match status" value="1"/>
</dbReference>
<reference evidence="2 3" key="1">
    <citation type="journal article" date="2013" name="Genome Biol.">
        <title>The genome sequence of the most widely cultivated cacao type and its use to identify candidate genes regulating pod color.</title>
        <authorList>
            <person name="Motamayor J.C."/>
            <person name="Mockaitis K."/>
            <person name="Schmutz J."/>
            <person name="Haiminen N."/>
            <person name="Iii D.L."/>
            <person name="Cornejo O."/>
            <person name="Findley S.D."/>
            <person name="Zheng P."/>
            <person name="Utro F."/>
            <person name="Royaert S."/>
            <person name="Saski C."/>
            <person name="Jenkins J."/>
            <person name="Podicheti R."/>
            <person name="Zhao M."/>
            <person name="Scheffler B.E."/>
            <person name="Stack J.C."/>
            <person name="Feltus F.A."/>
            <person name="Mustiga G.M."/>
            <person name="Amores F."/>
            <person name="Phillips W."/>
            <person name="Marelli J.P."/>
            <person name="May G.D."/>
            <person name="Shapiro H."/>
            <person name="Ma J."/>
            <person name="Bustamante C.D."/>
            <person name="Schnell R.J."/>
            <person name="Main D."/>
            <person name="Gilbert D."/>
            <person name="Parida L."/>
            <person name="Kuhn D.N."/>
        </authorList>
    </citation>
    <scope>NUCLEOTIDE SEQUENCE [LARGE SCALE GENOMIC DNA]</scope>
    <source>
        <strain evidence="3">cv. Matina 1-6</strain>
    </source>
</reference>
<keyword evidence="3" id="KW-1185">Reference proteome</keyword>
<dbReference type="GO" id="GO:0006284">
    <property type="term" value="P:base-excision repair"/>
    <property type="evidence" value="ECO:0000318"/>
    <property type="project" value="GO_Central"/>
</dbReference>
<accession>A0A061GXJ6</accession>
<dbReference type="GO" id="GO:0019104">
    <property type="term" value="F:DNA N-glycosylase activity"/>
    <property type="evidence" value="ECO:0000318"/>
    <property type="project" value="GO_Central"/>
</dbReference>
<dbReference type="GO" id="GO:0003906">
    <property type="term" value="F:DNA-(apurinic or apyrimidinic site) endonuclease activity"/>
    <property type="evidence" value="ECO:0000318"/>
    <property type="project" value="GO_Central"/>
</dbReference>
<evidence type="ECO:0000313" key="2">
    <source>
        <dbReference type="EMBL" id="EOY31839.1"/>
    </source>
</evidence>
<dbReference type="STRING" id="3641.A0A061GXJ6"/>
<dbReference type="Gramene" id="EOY31839">
    <property type="protein sequence ID" value="EOY31839"/>
    <property type="gene ID" value="TCM_039125"/>
</dbReference>
<dbReference type="InterPro" id="IPR029064">
    <property type="entry name" value="Ribosomal_eL30-like_sf"/>
</dbReference>
<dbReference type="InterPro" id="IPR004038">
    <property type="entry name" value="Ribosomal_eL8/eL30/eS12/Gad45"/>
</dbReference>
<dbReference type="InParanoid" id="A0A061GXJ6"/>
<dbReference type="PANTHER" id="PTHR22993">
    <property type="entry name" value="FORMAMIDOPYRIMIDINE-DNA GLYCOSYLASE"/>
    <property type="match status" value="1"/>
</dbReference>
<protein>
    <recommendedName>
        <fullName evidence="1">Ribosomal protein eL8/eL30/eS12/Gadd45 domain-containing protein</fullName>
    </recommendedName>
</protein>
<proteinExistence type="predicted"/>
<organism evidence="2 3">
    <name type="scientific">Theobroma cacao</name>
    <name type="common">Cacao</name>
    <name type="synonym">Cocoa</name>
    <dbReference type="NCBI Taxonomy" id="3641"/>
    <lineage>
        <taxon>Eukaryota</taxon>
        <taxon>Viridiplantae</taxon>
        <taxon>Streptophyta</taxon>
        <taxon>Embryophyta</taxon>
        <taxon>Tracheophyta</taxon>
        <taxon>Spermatophyta</taxon>
        <taxon>Magnoliopsida</taxon>
        <taxon>eudicotyledons</taxon>
        <taxon>Gunneridae</taxon>
        <taxon>Pentapetalae</taxon>
        <taxon>rosids</taxon>
        <taxon>malvids</taxon>
        <taxon>Malvales</taxon>
        <taxon>Malvaceae</taxon>
        <taxon>Byttnerioideae</taxon>
        <taxon>Theobroma</taxon>
    </lineage>
</organism>
<evidence type="ECO:0000259" key="1">
    <source>
        <dbReference type="Pfam" id="PF01248"/>
    </source>
</evidence>
<name>A0A061GXJ6_THECC</name>
<dbReference type="AlphaFoldDB" id="A0A061GXJ6"/>
<dbReference type="GO" id="GO:0005634">
    <property type="term" value="C:nucleus"/>
    <property type="evidence" value="ECO:0000318"/>
    <property type="project" value="GO_Central"/>
</dbReference>
<dbReference type="EMBL" id="CM001887">
    <property type="protein sequence ID" value="EOY31839.1"/>
    <property type="molecule type" value="Genomic_DNA"/>
</dbReference>
<dbReference type="PANTHER" id="PTHR22993:SF9">
    <property type="entry name" value="FORMAMIDOPYRIMIDINE-DNA GLYCOSYLASE"/>
    <property type="match status" value="1"/>
</dbReference>